<reference evidence="4" key="1">
    <citation type="journal article" date="2019" name="Plant Biotechnol. J.">
        <title>Genome sequencing of the Australian wild diploid species Gossypium australe highlights disease resistance and delayed gland morphogenesis.</title>
        <authorList>
            <person name="Cai Y."/>
            <person name="Cai X."/>
            <person name="Wang Q."/>
            <person name="Wang P."/>
            <person name="Zhang Y."/>
            <person name="Cai C."/>
            <person name="Xu Y."/>
            <person name="Wang K."/>
            <person name="Zhou Z."/>
            <person name="Wang C."/>
            <person name="Geng S."/>
            <person name="Li B."/>
            <person name="Dong Q."/>
            <person name="Hou Y."/>
            <person name="Wang H."/>
            <person name="Ai P."/>
            <person name="Liu Z."/>
            <person name="Yi F."/>
            <person name="Sun M."/>
            <person name="An G."/>
            <person name="Cheng J."/>
            <person name="Zhang Y."/>
            <person name="Shi Q."/>
            <person name="Xie Y."/>
            <person name="Shi X."/>
            <person name="Chang Y."/>
            <person name="Huang F."/>
            <person name="Chen Y."/>
            <person name="Hong S."/>
            <person name="Mi L."/>
            <person name="Sun Q."/>
            <person name="Zhang L."/>
            <person name="Zhou B."/>
            <person name="Peng R."/>
            <person name="Zhang X."/>
            <person name="Liu F."/>
        </authorList>
    </citation>
    <scope>NUCLEOTIDE SEQUENCE [LARGE SCALE GENOMIC DNA]</scope>
    <source>
        <strain evidence="4">cv. PA1801</strain>
    </source>
</reference>
<keyword evidence="4" id="KW-1185">Reference proteome</keyword>
<name>A0A5B6UE27_9ROSI</name>
<dbReference type="AlphaFoldDB" id="A0A5B6UE27"/>
<proteinExistence type="predicted"/>
<dbReference type="InterPro" id="IPR032795">
    <property type="entry name" value="DUF3741-assoc"/>
</dbReference>
<gene>
    <name evidence="3" type="ORF">EPI10_018086</name>
</gene>
<protein>
    <submittedName>
        <fullName evidence="3">VARLMGL domain-containing protein</fullName>
    </submittedName>
</protein>
<feature type="domain" description="DUF3741" evidence="2">
    <location>
        <begin position="54"/>
        <end position="70"/>
    </location>
</feature>
<dbReference type="EMBL" id="SMMG02000012">
    <property type="protein sequence ID" value="KAA3455016.1"/>
    <property type="molecule type" value="Genomic_DNA"/>
</dbReference>
<dbReference type="OrthoDB" id="1670627at2759"/>
<comment type="caution">
    <text evidence="3">The sequence shown here is derived from an EMBL/GenBank/DDBJ whole genome shotgun (WGS) entry which is preliminary data.</text>
</comment>
<organism evidence="3 4">
    <name type="scientific">Gossypium australe</name>
    <dbReference type="NCBI Taxonomy" id="47621"/>
    <lineage>
        <taxon>Eukaryota</taxon>
        <taxon>Viridiplantae</taxon>
        <taxon>Streptophyta</taxon>
        <taxon>Embryophyta</taxon>
        <taxon>Tracheophyta</taxon>
        <taxon>Spermatophyta</taxon>
        <taxon>Magnoliopsida</taxon>
        <taxon>eudicotyledons</taxon>
        <taxon>Gunneridae</taxon>
        <taxon>Pentapetalae</taxon>
        <taxon>rosids</taxon>
        <taxon>malvids</taxon>
        <taxon>Malvales</taxon>
        <taxon>Malvaceae</taxon>
        <taxon>Malvoideae</taxon>
        <taxon>Gossypium</taxon>
    </lineage>
</organism>
<dbReference type="PANTHER" id="PTHR35499">
    <property type="entry name" value="OS05G0128300 PROTEIN"/>
    <property type="match status" value="1"/>
</dbReference>
<dbReference type="Pfam" id="PF14383">
    <property type="entry name" value="VARLMGL"/>
    <property type="match status" value="1"/>
</dbReference>
<sequence length="476" mass="53921">MSNTKRSGSGCFSSVLRRILCSGTPQTHPSDHIVGLNTVDDIAKVEVQASETGPGIVARLMGLDSLPENNWLQKSKIPGPVTRSRSVNFMDYMLELDFKQAKHRRVRTSSSSFREVPQGPQLFHHNQNQDFLVVYLDNEYKNNEAAGFKPRKSEKRDGSGSKHGTQKDNVIDKVVCKKQIREKNKKISKLKNEPRRVSGKHSFKAGSCINGTNSKALKVVNQKEVSVVTRKTKNQRPVKKIEYSETPFVVHGVSEDSRSLEVKSKKWSSKSVKQDSLTTTDTSARISIPEGLGKQENFESTNVEETEYYMELVDKLSKLTEGDIKFSNWETKKVFIFEEICAEFEEHILDYLLQQVADELVGFHTHLVALDSTILSREWDGITIQISTVRPKRARARAKANTNKCSKKKTKERVYQHQRHLIEVYIPSPLDFHKLEQSSMASLPSSAQPWDILIDLTSSVLHQPYDGCHVKPLTPI</sequence>
<evidence type="ECO:0000259" key="2">
    <source>
        <dbReference type="Pfam" id="PF14383"/>
    </source>
</evidence>
<dbReference type="PANTHER" id="PTHR35499:SF4">
    <property type="entry name" value="ALC-INTERACTING PROTEIN 1"/>
    <property type="match status" value="1"/>
</dbReference>
<feature type="region of interest" description="Disordered" evidence="1">
    <location>
        <begin position="145"/>
        <end position="169"/>
    </location>
</feature>
<evidence type="ECO:0000313" key="3">
    <source>
        <dbReference type="EMBL" id="KAA3455016.1"/>
    </source>
</evidence>
<dbReference type="Proteomes" id="UP000325315">
    <property type="component" value="Unassembled WGS sequence"/>
</dbReference>
<accession>A0A5B6UE27</accession>
<feature type="compositionally biased region" description="Basic and acidic residues" evidence="1">
    <location>
        <begin position="154"/>
        <end position="169"/>
    </location>
</feature>
<evidence type="ECO:0000313" key="4">
    <source>
        <dbReference type="Proteomes" id="UP000325315"/>
    </source>
</evidence>
<evidence type="ECO:0000256" key="1">
    <source>
        <dbReference type="SAM" id="MobiDB-lite"/>
    </source>
</evidence>